<comment type="caution">
    <text evidence="2">The sequence shown here is derived from an EMBL/GenBank/DDBJ whole genome shotgun (WGS) entry which is preliminary data.</text>
</comment>
<name>A0A5N7MGX8_9HYPH</name>
<sequence>MAEKPQSHPTDEPRPATKAKSMGEALDEIGFVPLDPPRRIIVREDHAQEPLTRWRKPKGQN</sequence>
<evidence type="ECO:0000313" key="3">
    <source>
        <dbReference type="Proteomes" id="UP000403266"/>
    </source>
</evidence>
<evidence type="ECO:0000256" key="1">
    <source>
        <dbReference type="SAM" id="MobiDB-lite"/>
    </source>
</evidence>
<feature type="compositionally biased region" description="Basic and acidic residues" evidence="1">
    <location>
        <begin position="1"/>
        <end position="15"/>
    </location>
</feature>
<protein>
    <submittedName>
        <fullName evidence="2">Uncharacterized protein</fullName>
    </submittedName>
</protein>
<keyword evidence="3" id="KW-1185">Reference proteome</keyword>
<gene>
    <name evidence="2" type="ORF">FS320_12675</name>
</gene>
<dbReference type="OrthoDB" id="8023951at2"/>
<dbReference type="Proteomes" id="UP000403266">
    <property type="component" value="Unassembled WGS sequence"/>
</dbReference>
<evidence type="ECO:0000313" key="2">
    <source>
        <dbReference type="EMBL" id="MPR26058.1"/>
    </source>
</evidence>
<dbReference type="EMBL" id="VOSK01000038">
    <property type="protein sequence ID" value="MPR26058.1"/>
    <property type="molecule type" value="Genomic_DNA"/>
</dbReference>
<feature type="region of interest" description="Disordered" evidence="1">
    <location>
        <begin position="1"/>
        <end position="23"/>
    </location>
</feature>
<organism evidence="2 3">
    <name type="scientific">Microvirga tunisiensis</name>
    <dbReference type="NCBI Taxonomy" id="2108360"/>
    <lineage>
        <taxon>Bacteria</taxon>
        <taxon>Pseudomonadati</taxon>
        <taxon>Pseudomonadota</taxon>
        <taxon>Alphaproteobacteria</taxon>
        <taxon>Hyphomicrobiales</taxon>
        <taxon>Methylobacteriaceae</taxon>
        <taxon>Microvirga</taxon>
    </lineage>
</organism>
<dbReference type="AlphaFoldDB" id="A0A5N7MGX8"/>
<proteinExistence type="predicted"/>
<reference evidence="2 3" key="1">
    <citation type="journal article" date="2019" name="Syst. Appl. Microbiol.">
        <title>Microvirga tunisiensis sp. nov., a root nodule symbiotic bacterium isolated from Lupinus micranthus and L. luteus grown in Northern Tunisia.</title>
        <authorList>
            <person name="Msaddak A."/>
            <person name="Rejili M."/>
            <person name="Duran D."/>
            <person name="Mars M."/>
            <person name="Palacios J.M."/>
            <person name="Ruiz-Argueso T."/>
            <person name="Rey L."/>
            <person name="Imperial J."/>
        </authorList>
    </citation>
    <scope>NUCLEOTIDE SEQUENCE [LARGE SCALE GENOMIC DNA]</scope>
    <source>
        <strain evidence="2 3">Lmie10</strain>
    </source>
</reference>
<accession>A0A5N7MGX8</accession>
<dbReference type="RefSeq" id="WP_152712013.1">
    <property type="nucleotide sequence ID" value="NZ_VOSJ01000006.1"/>
</dbReference>